<dbReference type="HOGENOM" id="CLU_2848562_0_0_12"/>
<protein>
    <submittedName>
        <fullName evidence="1">Uncharacterized protein</fullName>
    </submittedName>
</protein>
<dbReference type="EMBL" id="CP002631">
    <property type="protein sequence ID" value="AEB14850.1"/>
    <property type="molecule type" value="Genomic_DNA"/>
</dbReference>
<keyword evidence="2" id="KW-1185">Reference proteome</keyword>
<name>F2NTC7_TRES6</name>
<dbReference type="AlphaFoldDB" id="F2NTC7"/>
<evidence type="ECO:0000313" key="2">
    <source>
        <dbReference type="Proteomes" id="UP000006852"/>
    </source>
</evidence>
<organism evidence="1 2">
    <name type="scientific">Treponema succinifaciens (strain ATCC 33096 / DSM 2489 / 6091)</name>
    <dbReference type="NCBI Taxonomy" id="869209"/>
    <lineage>
        <taxon>Bacteria</taxon>
        <taxon>Pseudomonadati</taxon>
        <taxon>Spirochaetota</taxon>
        <taxon>Spirochaetia</taxon>
        <taxon>Spirochaetales</taxon>
        <taxon>Treponemataceae</taxon>
        <taxon>Treponema</taxon>
    </lineage>
</organism>
<sequence length="65" mass="7677">MAIKDVENEPGYVYDDEKPSKIEDGKKMFSSHFDRNRAKELGMSEEEIRLHETGVKNREHFIYSN</sequence>
<accession>F2NTC7</accession>
<dbReference type="KEGG" id="tsu:Tresu_1972"/>
<reference evidence="1 2" key="1">
    <citation type="journal article" date="2011" name="Stand. Genomic Sci.">
        <title>Complete genome sequence of Treponema succinifaciens type strain (6091).</title>
        <authorList>
            <person name="Han C."/>
            <person name="Gronow S."/>
            <person name="Teshima H."/>
            <person name="Lapidus A."/>
            <person name="Nolan M."/>
            <person name="Lucas S."/>
            <person name="Hammon N."/>
            <person name="Deshpande S."/>
            <person name="Cheng J.F."/>
            <person name="Zeytun A."/>
            <person name="Tapia R."/>
            <person name="Goodwin L."/>
            <person name="Pitluck S."/>
            <person name="Liolios K."/>
            <person name="Pagani I."/>
            <person name="Ivanova N."/>
            <person name="Mavromatis K."/>
            <person name="Mikhailova N."/>
            <person name="Huntemann M."/>
            <person name="Pati A."/>
            <person name="Chen A."/>
            <person name="Palaniappan K."/>
            <person name="Land M."/>
            <person name="Hauser L."/>
            <person name="Brambilla E.M."/>
            <person name="Rohde M."/>
            <person name="Goker M."/>
            <person name="Woyke T."/>
            <person name="Bristow J."/>
            <person name="Eisen J.A."/>
            <person name="Markowitz V."/>
            <person name="Hugenholtz P."/>
            <person name="Kyrpides N.C."/>
            <person name="Klenk H.P."/>
            <person name="Detter J.C."/>
        </authorList>
    </citation>
    <scope>NUCLEOTIDE SEQUENCE [LARGE SCALE GENOMIC DNA]</scope>
    <source>
        <strain evidence="2">ATCC 33096 / DSM 2489 / 6091</strain>
    </source>
</reference>
<gene>
    <name evidence="1" type="ordered locus">Tresu_1972</name>
</gene>
<dbReference type="GeneID" id="302999099"/>
<proteinExistence type="predicted"/>
<dbReference type="STRING" id="869209.Tresu_1972"/>
<evidence type="ECO:0000313" key="1">
    <source>
        <dbReference type="EMBL" id="AEB14850.1"/>
    </source>
</evidence>
<dbReference type="Proteomes" id="UP000006852">
    <property type="component" value="Chromosome"/>
</dbReference>
<reference evidence="2" key="2">
    <citation type="submission" date="2011-04" db="EMBL/GenBank/DDBJ databases">
        <title>The complete genome of chromosome of Treponema succinifaciens DSM 2489.</title>
        <authorList>
            <person name="Lucas S."/>
            <person name="Copeland A."/>
            <person name="Lapidus A."/>
            <person name="Bruce D."/>
            <person name="Goodwin L."/>
            <person name="Pitluck S."/>
            <person name="Peters L."/>
            <person name="Kyrpides N."/>
            <person name="Mavromatis K."/>
            <person name="Ivanova N."/>
            <person name="Ovchinnikova G."/>
            <person name="Teshima H."/>
            <person name="Detter J.C."/>
            <person name="Tapia R."/>
            <person name="Han C."/>
            <person name="Land M."/>
            <person name="Hauser L."/>
            <person name="Markowitz V."/>
            <person name="Cheng J.-F."/>
            <person name="Hugenholtz P."/>
            <person name="Woyke T."/>
            <person name="Wu D."/>
            <person name="Gronow S."/>
            <person name="Wellnitz S."/>
            <person name="Brambilla E."/>
            <person name="Klenk H.-P."/>
            <person name="Eisen J.A."/>
        </authorList>
    </citation>
    <scope>NUCLEOTIDE SEQUENCE [LARGE SCALE GENOMIC DNA]</scope>
    <source>
        <strain evidence="2">ATCC 33096 / DSM 2489 / 6091</strain>
    </source>
</reference>
<dbReference type="RefSeq" id="WP_013702108.1">
    <property type="nucleotide sequence ID" value="NC_015385.1"/>
</dbReference>